<keyword evidence="3" id="KW-1185">Reference proteome</keyword>
<gene>
    <name evidence="2" type="ORF">DP83_02720</name>
</gene>
<organism evidence="2 3">
    <name type="scientific">Vibrio metoecus</name>
    <dbReference type="NCBI Taxonomy" id="1481663"/>
    <lineage>
        <taxon>Bacteria</taxon>
        <taxon>Pseudomonadati</taxon>
        <taxon>Pseudomonadota</taxon>
        <taxon>Gammaproteobacteria</taxon>
        <taxon>Vibrionales</taxon>
        <taxon>Vibrionaceae</taxon>
        <taxon>Vibrio</taxon>
    </lineage>
</organism>
<name>A0ABR4S0A7_VIBMT</name>
<accession>A0ABR4S0A7</accession>
<protein>
    <submittedName>
        <fullName evidence="2">MSHA biogenesis protein MshK</fullName>
    </submittedName>
</protein>
<reference evidence="2 3" key="1">
    <citation type="submission" date="2014-04" db="EMBL/GenBank/DDBJ databases">
        <title>Vibrio metecus sp. nov., a close relative of Vibrio cholerae isolated from coastal brackish ponds and clinical specimens.</title>
        <authorList>
            <person name="Kirchberger P.C."/>
            <person name="Turnsek M."/>
            <person name="Hunt D.E."/>
            <person name="Haley B.J."/>
            <person name="Colwell R."/>
            <person name="Polz M.F."/>
            <person name="Tarr C.L."/>
            <person name="Boucher Y."/>
        </authorList>
    </citation>
    <scope>NUCLEOTIDE SEQUENCE [LARGE SCALE GENOMIC DNA]</scope>
    <source>
        <strain evidence="3">PPCK-2014</strain>
    </source>
</reference>
<comment type="caution">
    <text evidence="2">The sequence shown here is derived from an EMBL/GenBank/DDBJ whole genome shotgun (WGS) entry which is preliminary data.</text>
</comment>
<dbReference type="EMBL" id="JJMN01000018">
    <property type="protein sequence ID" value="KDO15200.1"/>
    <property type="molecule type" value="Genomic_DNA"/>
</dbReference>
<evidence type="ECO:0000313" key="3">
    <source>
        <dbReference type="Proteomes" id="UP000027331"/>
    </source>
</evidence>
<feature type="region of interest" description="Disordered" evidence="1">
    <location>
        <begin position="13"/>
        <end position="33"/>
    </location>
</feature>
<evidence type="ECO:0000256" key="1">
    <source>
        <dbReference type="SAM" id="MobiDB-lite"/>
    </source>
</evidence>
<proteinExistence type="predicted"/>
<sequence length="99" mass="10859">MALIIATHSYANVDPTAPLGWESPTKTEQKRTPTYPVPALQSIVCAEGNRCYAIIEQTVVAQGDVVNGYHVTAIHPDQVKLTRAGKEWQLALFALDIKQ</sequence>
<dbReference type="Proteomes" id="UP000027331">
    <property type="component" value="Unassembled WGS sequence"/>
</dbReference>
<dbReference type="RefSeq" id="WP_081018414.1">
    <property type="nucleotide sequence ID" value="NZ_CABMIR010000006.1"/>
</dbReference>
<evidence type="ECO:0000313" key="2">
    <source>
        <dbReference type="EMBL" id="KDO15200.1"/>
    </source>
</evidence>